<protein>
    <submittedName>
        <fullName evidence="2">HhH-GPD base excision DNA repair family protein</fullName>
    </submittedName>
</protein>
<dbReference type="AlphaFoldDB" id="A0A5A7NW80"/>
<comment type="caution">
    <text evidence="2">The sequence shown here is derived from an EMBL/GenBank/DDBJ whole genome shotgun (WGS) entry which is preliminary data.</text>
</comment>
<name>A0A5A7NW80_STRAF</name>
<evidence type="ECO:0000256" key="1">
    <source>
        <dbReference type="SAM" id="MobiDB-lite"/>
    </source>
</evidence>
<sequence length="127" mass="13525">MSEANCAHLTQSQWRLCCSVKPASQSSRVSNCPATHTHSSKHPESSPACTHMAQQRWTPNGTHQPTDLKNHPQPLTAGRQASGGPTDRQTAADAPQHAHQPDEPAERQLVVSLTAGVHPSKGNGESA</sequence>
<feature type="compositionally biased region" description="Polar residues" evidence="1">
    <location>
        <begin position="52"/>
        <end position="67"/>
    </location>
</feature>
<feature type="compositionally biased region" description="Polar residues" evidence="1">
    <location>
        <begin position="25"/>
        <end position="37"/>
    </location>
</feature>
<evidence type="ECO:0000313" key="3">
    <source>
        <dbReference type="Proteomes" id="UP000325081"/>
    </source>
</evidence>
<organism evidence="2 3">
    <name type="scientific">Striga asiatica</name>
    <name type="common">Asiatic witchweed</name>
    <name type="synonym">Buchnera asiatica</name>
    <dbReference type="NCBI Taxonomy" id="4170"/>
    <lineage>
        <taxon>Eukaryota</taxon>
        <taxon>Viridiplantae</taxon>
        <taxon>Streptophyta</taxon>
        <taxon>Embryophyta</taxon>
        <taxon>Tracheophyta</taxon>
        <taxon>Spermatophyta</taxon>
        <taxon>Magnoliopsida</taxon>
        <taxon>eudicotyledons</taxon>
        <taxon>Gunneridae</taxon>
        <taxon>Pentapetalae</taxon>
        <taxon>asterids</taxon>
        <taxon>lamiids</taxon>
        <taxon>Lamiales</taxon>
        <taxon>Orobanchaceae</taxon>
        <taxon>Buchnereae</taxon>
        <taxon>Striga</taxon>
    </lineage>
</organism>
<dbReference type="OrthoDB" id="757982at2759"/>
<dbReference type="EMBL" id="BKCP01000001">
    <property type="protein sequence ID" value="GER24750.1"/>
    <property type="molecule type" value="Genomic_DNA"/>
</dbReference>
<gene>
    <name evidence="2" type="ORF">STAS_00288</name>
</gene>
<feature type="region of interest" description="Disordered" evidence="1">
    <location>
        <begin position="25"/>
        <end position="127"/>
    </location>
</feature>
<accession>A0A5A7NW80</accession>
<evidence type="ECO:0000313" key="2">
    <source>
        <dbReference type="EMBL" id="GER24750.1"/>
    </source>
</evidence>
<dbReference type="Proteomes" id="UP000325081">
    <property type="component" value="Unassembled WGS sequence"/>
</dbReference>
<reference evidence="2" key="1">
    <citation type="journal article" date="2019" name="Curr. Biol.">
        <title>Genome Sequence of Striga asiatica Provides Insight into the Evolution of Plant Parasitism.</title>
        <authorList>
            <person name="Yoshida S."/>
            <person name="Kim S."/>
            <person name="Wafula E.K."/>
            <person name="Tanskanen J."/>
            <person name="Kim Y."/>
            <person name="Honaas L."/>
            <person name="Yang Z."/>
            <person name="Spallek T."/>
            <person name="Conn C.E."/>
            <person name="Ichihashi Y."/>
            <person name="Cheong K."/>
            <person name="Cui S."/>
            <person name="Der J.P."/>
            <person name="Gundlach H."/>
            <person name="Jiao Y."/>
            <person name="Hori C."/>
            <person name="Ishida J.K."/>
            <person name="Kasahara H."/>
            <person name="Kiba T."/>
            <person name="Kim M."/>
            <person name="Koo N."/>
            <person name="Laohavisit A."/>
            <person name="Lee Y."/>
            <person name="Lumba S."/>
            <person name="Mccourt P."/>
            <person name="Mortimer J.C."/>
            <person name="Mutuku J.M."/>
            <person name="Nomura T."/>
            <person name="Sasaki-sekimoto Y."/>
            <person name="Seto Y."/>
            <person name="Wang Y."/>
            <person name="Wakatake T."/>
            <person name="Sakakibara H."/>
            <person name="Demura T."/>
            <person name="Yamaguchi S."/>
            <person name="Yoneyama K."/>
            <person name="Manabe R."/>
            <person name="Nelson D.C."/>
            <person name="Schulman A.H."/>
            <person name="Timko M.P."/>
            <person name="Depamphilis C.W."/>
            <person name="Choi D."/>
            <person name="Shirasu K."/>
        </authorList>
    </citation>
    <scope>NUCLEOTIDE SEQUENCE [LARGE SCALE GENOMIC DNA]</scope>
    <source>
        <strain evidence="2">UVA1</strain>
    </source>
</reference>
<keyword evidence="3" id="KW-1185">Reference proteome</keyword>
<proteinExistence type="predicted"/>